<protein>
    <submittedName>
        <fullName evidence="2">AAA family ATPase</fullName>
    </submittedName>
</protein>
<dbReference type="Gene3D" id="3.40.50.300">
    <property type="entry name" value="P-loop containing nucleotide triphosphate hydrolases"/>
    <property type="match status" value="1"/>
</dbReference>
<evidence type="ECO:0000313" key="3">
    <source>
        <dbReference type="Proteomes" id="UP000749010"/>
    </source>
</evidence>
<dbReference type="Pfam" id="PF13481">
    <property type="entry name" value="AAA_25"/>
    <property type="match status" value="1"/>
</dbReference>
<reference evidence="2 3" key="1">
    <citation type="submission" date="2019-03" db="EMBL/GenBank/DDBJ databases">
        <title>Metabolic reconstructions from genomes of highly enriched 'Candidatus Accumulibacter' and 'Candidatus Competibacter' bioreactor populations.</title>
        <authorList>
            <person name="Annavajhala M.K."/>
            <person name="Welles L."/>
            <person name="Abbas B."/>
            <person name="Sorokin D."/>
            <person name="Park H."/>
            <person name="Van Loosdrecht M."/>
            <person name="Chandran K."/>
        </authorList>
    </citation>
    <scope>NUCLEOTIDE SEQUENCE [LARGE SCALE GENOMIC DNA]</scope>
    <source>
        <strain evidence="2 3">SBR_S</strain>
    </source>
</reference>
<evidence type="ECO:0000313" key="2">
    <source>
        <dbReference type="EMBL" id="NMQ27881.1"/>
    </source>
</evidence>
<evidence type="ECO:0000256" key="1">
    <source>
        <dbReference type="SAM" id="MobiDB-lite"/>
    </source>
</evidence>
<dbReference type="InterPro" id="IPR027417">
    <property type="entry name" value="P-loop_NTPase"/>
</dbReference>
<feature type="compositionally biased region" description="Basic and acidic residues" evidence="1">
    <location>
        <begin position="1"/>
        <end position="20"/>
    </location>
</feature>
<dbReference type="EMBL" id="SPMY01000024">
    <property type="protein sequence ID" value="NMQ27881.1"/>
    <property type="molecule type" value="Genomic_DNA"/>
</dbReference>
<gene>
    <name evidence="2" type="ORF">E4Q23_08990</name>
</gene>
<feature type="region of interest" description="Disordered" evidence="1">
    <location>
        <begin position="370"/>
        <end position="400"/>
    </location>
</feature>
<proteinExistence type="predicted"/>
<name>A0ABX1TUD1_9PROT</name>
<organism evidence="2 3">
    <name type="scientific">Candidatus Accumulibacter phosphatis</name>
    <dbReference type="NCBI Taxonomy" id="327160"/>
    <lineage>
        <taxon>Bacteria</taxon>
        <taxon>Pseudomonadati</taxon>
        <taxon>Pseudomonadota</taxon>
        <taxon>Betaproteobacteria</taxon>
        <taxon>Candidatus Accumulibacter</taxon>
    </lineage>
</organism>
<accession>A0ABX1TUD1</accession>
<dbReference type="Proteomes" id="UP000749010">
    <property type="component" value="Unassembled WGS sequence"/>
</dbReference>
<feature type="region of interest" description="Disordered" evidence="1">
    <location>
        <begin position="1"/>
        <end position="22"/>
    </location>
</feature>
<keyword evidence="3" id="KW-1185">Reference proteome</keyword>
<dbReference type="SUPFAM" id="SSF52540">
    <property type="entry name" value="P-loop containing nucleoside triphosphate hydrolases"/>
    <property type="match status" value="1"/>
</dbReference>
<comment type="caution">
    <text evidence="2">The sequence shown here is derived from an EMBL/GenBank/DDBJ whole genome shotgun (WGS) entry which is preliminary data.</text>
</comment>
<sequence length="400" mass="42245">MRGARPEHRPSKEAAPEREYAGTVQISRASDVKIEPVSWIWNGWLAAGKLQILGGAPGTGKTTIAMSMSAALTAGGRWPDGTRASVGNAVIWSGEDDPADTLIPRLVLSGANLSRVHFIDGVQEGHEKRSFDPSKDMPALRRKLLEIGDVRLLVVDPIVSAIAGDSHKNAEVRRGLQPLADLAASMKCALLGITHFSKGTGGRDPVERITGSLAFGAVARIVLVAARQQEEAEDGRTVRLLLRAKSNIGPDDGGFEYDLQPAELKSHPGIFSSSVQWGVAVEGAARDLLATADATGDDAGGGSPLADAMHFLEVELAEGARAVTELESAAGSAGHSWATVRRAKKALKIEAQKGGMKAGWVWELPRRCSSSSEDANKKGLAPSGSVEHLRGDQSIVEVEI</sequence>